<dbReference type="InterPro" id="IPR013154">
    <property type="entry name" value="ADH-like_N"/>
</dbReference>
<dbReference type="Gene3D" id="3.40.50.720">
    <property type="entry name" value="NAD(P)-binding Rossmann-like Domain"/>
    <property type="match status" value="1"/>
</dbReference>
<dbReference type="InterPro" id="IPR051397">
    <property type="entry name" value="Zn-ADH-like_protein"/>
</dbReference>
<dbReference type="InterPro" id="IPR011032">
    <property type="entry name" value="GroES-like_sf"/>
</dbReference>
<dbReference type="InterPro" id="IPR020843">
    <property type="entry name" value="ER"/>
</dbReference>
<evidence type="ECO:0000313" key="2">
    <source>
        <dbReference type="EMBL" id="CAB4939105.1"/>
    </source>
</evidence>
<dbReference type="SUPFAM" id="SSF50129">
    <property type="entry name" value="GroES-like"/>
    <property type="match status" value="1"/>
</dbReference>
<dbReference type="Pfam" id="PF00107">
    <property type="entry name" value="ADH_zinc_N"/>
    <property type="match status" value="1"/>
</dbReference>
<evidence type="ECO:0000259" key="1">
    <source>
        <dbReference type="SMART" id="SM00829"/>
    </source>
</evidence>
<organism evidence="2">
    <name type="scientific">freshwater metagenome</name>
    <dbReference type="NCBI Taxonomy" id="449393"/>
    <lineage>
        <taxon>unclassified sequences</taxon>
        <taxon>metagenomes</taxon>
        <taxon>ecological metagenomes</taxon>
    </lineage>
</organism>
<feature type="domain" description="Enoyl reductase (ER)" evidence="1">
    <location>
        <begin position="37"/>
        <end position="348"/>
    </location>
</feature>
<dbReference type="PANTHER" id="PTHR43677">
    <property type="entry name" value="SHORT-CHAIN DEHYDROGENASE/REDUCTASE"/>
    <property type="match status" value="1"/>
</dbReference>
<dbReference type="SUPFAM" id="SSF51735">
    <property type="entry name" value="NAD(P)-binding Rossmann-fold domains"/>
    <property type="match status" value="1"/>
</dbReference>
<dbReference type="PANTHER" id="PTHR43677:SF4">
    <property type="entry name" value="QUINONE OXIDOREDUCTASE-LIKE PROTEIN 2"/>
    <property type="match status" value="1"/>
</dbReference>
<dbReference type="CDD" id="cd08241">
    <property type="entry name" value="QOR1"/>
    <property type="match status" value="1"/>
</dbReference>
<sequence>MRLARLPCGEPTVAKRIPIDSGNVRAMRAWQITEVGAPVDVLRMVDIPEPVPGPGEVALQVHAAGIGMPDAFMCRSTYAFSPSLPFVPGQEMCGTVVAVGEGSTARVGDRLMGVTSFYDGRGGLAEFTIASDATLFRVPEDMSSSDAATFRIGYSTALIGLQRRGEVQAGETVVVLGASGGSGSTAVQIAAALGARVLAVVSTPEKAALSTALGASAVIDRSEVDVASAVNEMTDGRGADLVYDPVGGDLANATLKCLAPGGRLLAVGFASGQWTNPPVAELVRRNVSLVGVYAGGIGRTENESDHELLLSLYGQGKLQSFVTEVSFEHGVDAVVAVDEGTVVGKSVVAVSHE</sequence>
<dbReference type="InterPro" id="IPR036291">
    <property type="entry name" value="NAD(P)-bd_dom_sf"/>
</dbReference>
<dbReference type="InterPro" id="IPR013149">
    <property type="entry name" value="ADH-like_C"/>
</dbReference>
<dbReference type="AlphaFoldDB" id="A0A6J7J790"/>
<dbReference type="EMBL" id="CAFBNJ010000002">
    <property type="protein sequence ID" value="CAB4939105.1"/>
    <property type="molecule type" value="Genomic_DNA"/>
</dbReference>
<accession>A0A6J7J790</accession>
<dbReference type="GO" id="GO:0016491">
    <property type="term" value="F:oxidoreductase activity"/>
    <property type="evidence" value="ECO:0007669"/>
    <property type="project" value="InterPro"/>
</dbReference>
<dbReference type="SMART" id="SM00829">
    <property type="entry name" value="PKS_ER"/>
    <property type="match status" value="1"/>
</dbReference>
<dbReference type="Pfam" id="PF08240">
    <property type="entry name" value="ADH_N"/>
    <property type="match status" value="1"/>
</dbReference>
<protein>
    <submittedName>
        <fullName evidence="2">Unannotated protein</fullName>
    </submittedName>
</protein>
<reference evidence="2" key="1">
    <citation type="submission" date="2020-05" db="EMBL/GenBank/DDBJ databases">
        <authorList>
            <person name="Chiriac C."/>
            <person name="Salcher M."/>
            <person name="Ghai R."/>
            <person name="Kavagutti S V."/>
        </authorList>
    </citation>
    <scope>NUCLEOTIDE SEQUENCE</scope>
</reference>
<gene>
    <name evidence="2" type="ORF">UFOPK3785_00052</name>
</gene>
<proteinExistence type="predicted"/>
<dbReference type="Gene3D" id="3.90.180.10">
    <property type="entry name" value="Medium-chain alcohol dehydrogenases, catalytic domain"/>
    <property type="match status" value="1"/>
</dbReference>
<name>A0A6J7J790_9ZZZZ</name>